<reference evidence="2" key="1">
    <citation type="journal article" date="2014" name="Int. J. Syst. Evol. Microbiol.">
        <title>Complete genome sequence of Corynebacterium casei LMG S-19264T (=DSM 44701T), isolated from a smear-ripened cheese.</title>
        <authorList>
            <consortium name="US DOE Joint Genome Institute (JGI-PGF)"/>
            <person name="Walter F."/>
            <person name="Albersmeier A."/>
            <person name="Kalinowski J."/>
            <person name="Ruckert C."/>
        </authorList>
    </citation>
    <scope>NUCLEOTIDE SEQUENCE</scope>
    <source>
        <strain evidence="2">CGMCC 1.15478</strain>
    </source>
</reference>
<dbReference type="EMBL" id="BMJH01000001">
    <property type="protein sequence ID" value="GGC52429.1"/>
    <property type="molecule type" value="Genomic_DNA"/>
</dbReference>
<keyword evidence="3" id="KW-1185">Reference proteome</keyword>
<evidence type="ECO:0008006" key="4">
    <source>
        <dbReference type="Google" id="ProtNLM"/>
    </source>
</evidence>
<evidence type="ECO:0000313" key="3">
    <source>
        <dbReference type="Proteomes" id="UP000641514"/>
    </source>
</evidence>
<protein>
    <recommendedName>
        <fullName evidence="4">J domain-containing protein</fullName>
    </recommendedName>
</protein>
<evidence type="ECO:0000313" key="2">
    <source>
        <dbReference type="EMBL" id="GGC52429.1"/>
    </source>
</evidence>
<reference evidence="2" key="2">
    <citation type="submission" date="2020-09" db="EMBL/GenBank/DDBJ databases">
        <authorList>
            <person name="Sun Q."/>
            <person name="Zhou Y."/>
        </authorList>
    </citation>
    <scope>NUCLEOTIDE SEQUENCE</scope>
    <source>
        <strain evidence="2">CGMCC 1.15478</strain>
    </source>
</reference>
<dbReference type="SUPFAM" id="SSF46565">
    <property type="entry name" value="Chaperone J-domain"/>
    <property type="match status" value="1"/>
</dbReference>
<dbReference type="Proteomes" id="UP000641514">
    <property type="component" value="Unassembled WGS sequence"/>
</dbReference>
<comment type="caution">
    <text evidence="2">The sequence shown here is derived from an EMBL/GenBank/DDBJ whole genome shotgun (WGS) entry which is preliminary data.</text>
</comment>
<feature type="region of interest" description="Disordered" evidence="1">
    <location>
        <begin position="1"/>
        <end position="24"/>
    </location>
</feature>
<dbReference type="AlphaFoldDB" id="A0A916X928"/>
<evidence type="ECO:0000256" key="1">
    <source>
        <dbReference type="SAM" id="MobiDB-lite"/>
    </source>
</evidence>
<dbReference type="InterPro" id="IPR036869">
    <property type="entry name" value="J_dom_sf"/>
</dbReference>
<accession>A0A916X928</accession>
<name>A0A916X928_9ACTN</name>
<sequence length="84" mass="10079">MTDQGAQYKAARRAAAREHHPDVGGDPETYIRVLAEIDRLYRSDSPRYENVITGYPTWKGRCKRAWFRCIRVPRKFRRRQWVKL</sequence>
<organism evidence="2 3">
    <name type="scientific">Hoyosella rhizosphaerae</name>
    <dbReference type="NCBI Taxonomy" id="1755582"/>
    <lineage>
        <taxon>Bacteria</taxon>
        <taxon>Bacillati</taxon>
        <taxon>Actinomycetota</taxon>
        <taxon>Actinomycetes</taxon>
        <taxon>Mycobacteriales</taxon>
        <taxon>Hoyosellaceae</taxon>
        <taxon>Hoyosella</taxon>
    </lineage>
</organism>
<proteinExistence type="predicted"/>
<gene>
    <name evidence="2" type="ORF">GCM10011410_00950</name>
</gene>
<dbReference type="RefSeq" id="WP_188669671.1">
    <property type="nucleotide sequence ID" value="NZ_BMJH01000001.1"/>
</dbReference>